<proteinExistence type="predicted"/>
<reference evidence="1" key="1">
    <citation type="journal article" date="2021" name="Front. Mar. Sci.">
        <title>Genomes of Diverse Isolates of Prochlorococcus High-Light-Adapted Clade II in the Western Pacific Ocean.</title>
        <authorList>
            <person name="Yan W."/>
            <person name="Feng X."/>
            <person name="Zhang W."/>
            <person name="Nawaz M.Z."/>
            <person name="Luo T."/>
            <person name="Zhang R."/>
            <person name="Jiao N."/>
        </authorList>
    </citation>
    <scope>NUCLEOTIDE SEQUENCE</scope>
    <source>
        <strain evidence="1">CUG1433</strain>
    </source>
</reference>
<gene>
    <name evidence="1" type="ORF">JJ842_04795</name>
</gene>
<dbReference type="AlphaFoldDB" id="A0A9D9BUI9"/>
<name>A0A9D9BUI9_PROMR</name>
<comment type="caution">
    <text evidence="1">The sequence shown here is derived from an EMBL/GenBank/DDBJ whole genome shotgun (WGS) entry which is preliminary data.</text>
</comment>
<organism evidence="1 2">
    <name type="scientific">Prochlorococcus marinus CUG1433</name>
    <dbReference type="NCBI Taxonomy" id="2774506"/>
    <lineage>
        <taxon>Bacteria</taxon>
        <taxon>Bacillati</taxon>
        <taxon>Cyanobacteriota</taxon>
        <taxon>Cyanophyceae</taxon>
        <taxon>Synechococcales</taxon>
        <taxon>Prochlorococcaceae</taxon>
        <taxon>Prochlorococcus</taxon>
    </lineage>
</organism>
<evidence type="ECO:0000313" key="2">
    <source>
        <dbReference type="Proteomes" id="UP000668060"/>
    </source>
</evidence>
<dbReference type="EMBL" id="JAEPLN010000001">
    <property type="protein sequence ID" value="MBO6971229.1"/>
    <property type="molecule type" value="Genomic_DNA"/>
</dbReference>
<accession>A0A9D9BUI9</accession>
<protein>
    <submittedName>
        <fullName evidence="1">Uncharacterized protein</fullName>
    </submittedName>
</protein>
<dbReference type="Proteomes" id="UP000668060">
    <property type="component" value="Unassembled WGS sequence"/>
</dbReference>
<sequence length="47" mass="5420">MKNYDVNQKQLQVSDPIESYFNCILSCDLNDGTCISECVELLKEFDN</sequence>
<evidence type="ECO:0000313" key="1">
    <source>
        <dbReference type="EMBL" id="MBO6971229.1"/>
    </source>
</evidence>